<dbReference type="PANTHER" id="PTHR47506">
    <property type="entry name" value="TRANSCRIPTIONAL REGULATORY PROTEIN"/>
    <property type="match status" value="1"/>
</dbReference>
<evidence type="ECO:0000256" key="2">
    <source>
        <dbReference type="ARBA" id="ARBA00023125"/>
    </source>
</evidence>
<dbReference type="InterPro" id="IPR036271">
    <property type="entry name" value="Tet_transcr_reg_TetR-rel_C_sf"/>
</dbReference>
<feature type="DNA-binding region" description="H-T-H motif" evidence="4">
    <location>
        <begin position="41"/>
        <end position="60"/>
    </location>
</feature>
<organism evidence="7 8">
    <name type="scientific">Rhodococcus zopfii</name>
    <dbReference type="NCBI Taxonomy" id="43772"/>
    <lineage>
        <taxon>Bacteria</taxon>
        <taxon>Bacillati</taxon>
        <taxon>Actinomycetota</taxon>
        <taxon>Actinomycetes</taxon>
        <taxon>Mycobacteriales</taxon>
        <taxon>Nocardiaceae</taxon>
        <taxon>Rhodococcus</taxon>
    </lineage>
</organism>
<dbReference type="InterPro" id="IPR001647">
    <property type="entry name" value="HTH_TetR"/>
</dbReference>
<dbReference type="SUPFAM" id="SSF48498">
    <property type="entry name" value="Tetracyclin repressor-like, C-terminal domain"/>
    <property type="match status" value="1"/>
</dbReference>
<proteinExistence type="predicted"/>
<evidence type="ECO:0000256" key="3">
    <source>
        <dbReference type="ARBA" id="ARBA00023163"/>
    </source>
</evidence>
<evidence type="ECO:0000256" key="1">
    <source>
        <dbReference type="ARBA" id="ARBA00023015"/>
    </source>
</evidence>
<evidence type="ECO:0000313" key="8">
    <source>
        <dbReference type="Proteomes" id="UP001275440"/>
    </source>
</evidence>
<evidence type="ECO:0000256" key="4">
    <source>
        <dbReference type="PROSITE-ProRule" id="PRU00335"/>
    </source>
</evidence>
<protein>
    <submittedName>
        <fullName evidence="7">TetR/AcrR family transcriptional regulator</fullName>
    </submittedName>
</protein>
<dbReference type="EMBL" id="WBMO01000005">
    <property type="protein sequence ID" value="MDV2478436.1"/>
    <property type="molecule type" value="Genomic_DNA"/>
</dbReference>
<name>A0ABU3WWR6_9NOCA</name>
<dbReference type="PROSITE" id="PS50977">
    <property type="entry name" value="HTH_TETR_2"/>
    <property type="match status" value="1"/>
</dbReference>
<sequence>MSTRDEPNAGRTGRAGRPGPAERLLETASALFAEHGIRAVGIDRILAESGVARASLYSTYGSKDALVVAYLERLDRRDRARWEGAVAGEHDPIARILAFFDLALASAPSKGFRGCQYSNAATEFPDESFAPVVAHRAWLRDTLVELLTAAGVAEPDVVALRIRLIYDGALAGSKLERTDAPLRRGREMVAEMIGG</sequence>
<dbReference type="SUPFAM" id="SSF46689">
    <property type="entry name" value="Homeodomain-like"/>
    <property type="match status" value="1"/>
</dbReference>
<dbReference type="PANTHER" id="PTHR47506:SF1">
    <property type="entry name" value="HTH-TYPE TRANSCRIPTIONAL REGULATOR YJDC"/>
    <property type="match status" value="1"/>
</dbReference>
<feature type="domain" description="HTH tetR-type" evidence="6">
    <location>
        <begin position="18"/>
        <end position="78"/>
    </location>
</feature>
<accession>A0ABU3WWR6</accession>
<dbReference type="Gene3D" id="1.10.357.10">
    <property type="entry name" value="Tetracycline Repressor, domain 2"/>
    <property type="match status" value="1"/>
</dbReference>
<evidence type="ECO:0000259" key="6">
    <source>
        <dbReference type="PROSITE" id="PS50977"/>
    </source>
</evidence>
<dbReference type="Pfam" id="PF00440">
    <property type="entry name" value="TetR_N"/>
    <property type="match status" value="1"/>
</dbReference>
<keyword evidence="8" id="KW-1185">Reference proteome</keyword>
<dbReference type="Proteomes" id="UP001275440">
    <property type="component" value="Unassembled WGS sequence"/>
</dbReference>
<evidence type="ECO:0000313" key="7">
    <source>
        <dbReference type="EMBL" id="MDV2478436.1"/>
    </source>
</evidence>
<feature type="compositionally biased region" description="Low complexity" evidence="5">
    <location>
        <begin position="9"/>
        <end position="20"/>
    </location>
</feature>
<comment type="caution">
    <text evidence="7">The sequence shown here is derived from an EMBL/GenBank/DDBJ whole genome shotgun (WGS) entry which is preliminary data.</text>
</comment>
<keyword evidence="3" id="KW-0804">Transcription</keyword>
<gene>
    <name evidence="7" type="ORF">F8M49_28950</name>
</gene>
<keyword evidence="1" id="KW-0805">Transcription regulation</keyword>
<evidence type="ECO:0000256" key="5">
    <source>
        <dbReference type="SAM" id="MobiDB-lite"/>
    </source>
</evidence>
<reference evidence="7 8" key="1">
    <citation type="submission" date="2019-10" db="EMBL/GenBank/DDBJ databases">
        <title>Draft Genome Assembly of Rhodococcus zopfii DSM44189.</title>
        <authorList>
            <person name="Sutton J.M."/>
            <person name="Akob D.M."/>
            <person name="Bushman T.J."/>
        </authorList>
    </citation>
    <scope>NUCLEOTIDE SEQUENCE [LARGE SCALE GENOMIC DNA]</scope>
    <source>
        <strain evidence="7 8">DSM 44189</strain>
    </source>
</reference>
<dbReference type="PRINTS" id="PR00455">
    <property type="entry name" value="HTHTETR"/>
</dbReference>
<dbReference type="InterPro" id="IPR009057">
    <property type="entry name" value="Homeodomain-like_sf"/>
</dbReference>
<keyword evidence="2 4" id="KW-0238">DNA-binding</keyword>
<feature type="region of interest" description="Disordered" evidence="5">
    <location>
        <begin position="1"/>
        <end position="20"/>
    </location>
</feature>